<evidence type="ECO:0000256" key="2">
    <source>
        <dbReference type="ARBA" id="ARBA00023015"/>
    </source>
</evidence>
<organism evidence="9 10">
    <name type="scientific">Rothia dentocariosa</name>
    <dbReference type="NCBI Taxonomy" id="2047"/>
    <lineage>
        <taxon>Bacteria</taxon>
        <taxon>Bacillati</taxon>
        <taxon>Actinomycetota</taxon>
        <taxon>Actinomycetes</taxon>
        <taxon>Micrococcales</taxon>
        <taxon>Micrococcaceae</taxon>
        <taxon>Rothia</taxon>
    </lineage>
</organism>
<evidence type="ECO:0000256" key="3">
    <source>
        <dbReference type="ARBA" id="ARBA00023016"/>
    </source>
</evidence>
<feature type="domain" description="Heat-inducible transcription repressor HrcA C-terminal" evidence="7">
    <location>
        <begin position="103"/>
        <end position="346"/>
    </location>
</feature>
<keyword evidence="1 6" id="KW-0678">Repressor</keyword>
<dbReference type="InterPro" id="IPR036388">
    <property type="entry name" value="WH-like_DNA-bd_sf"/>
</dbReference>
<dbReference type="PIRSF" id="PIRSF005485">
    <property type="entry name" value="HrcA"/>
    <property type="match status" value="1"/>
</dbReference>
<dbReference type="InterPro" id="IPR001034">
    <property type="entry name" value="DeoR_HTH"/>
</dbReference>
<dbReference type="Pfam" id="PF08220">
    <property type="entry name" value="HTH_DeoR"/>
    <property type="match status" value="1"/>
</dbReference>
<gene>
    <name evidence="6 9" type="primary">hrcA</name>
    <name evidence="9" type="ORF">NCTC10918_00706</name>
</gene>
<dbReference type="PANTHER" id="PTHR34824">
    <property type="entry name" value="HEAT-INDUCIBLE TRANSCRIPTION REPRESSOR HRCA"/>
    <property type="match status" value="1"/>
</dbReference>
<protein>
    <recommendedName>
        <fullName evidence="6">Heat-inducible transcription repressor HrcA</fullName>
    </recommendedName>
</protein>
<accession>A0A448UU37</accession>
<comment type="similarity">
    <text evidence="6">Belongs to the HrcA family.</text>
</comment>
<keyword evidence="3 6" id="KW-0346">Stress response</keyword>
<dbReference type="GO" id="GO:0045892">
    <property type="term" value="P:negative regulation of DNA-templated transcription"/>
    <property type="evidence" value="ECO:0007669"/>
    <property type="project" value="UniProtKB-UniRule"/>
</dbReference>
<dbReference type="Gene3D" id="1.10.10.10">
    <property type="entry name" value="Winged helix-like DNA-binding domain superfamily/Winged helix DNA-binding domain"/>
    <property type="match status" value="1"/>
</dbReference>
<sequence>MSHERRMRILQAIVEDYVRTGEPIGSKTLAQRHHLQVSSATIRNDMAALEEQGLLSAPHASAGRIPTEQGYRFFVDALAAPRALSATQVSALRQILESAHSVEDMIEATTRTLAHLTHQVALIQYPTRNAGTLLHLEFVPLDSRTLLALLISDLGTIHRVTVILPETTALSHDETVSSALAAIKENLLKMLQGLPFENISALLPEAHHPALRGRSPELTEAIVDHLRAQPYFERDIRFAISGTSNLARSHDDFSASIAPILDALEEQVTLLRVLSHASVQEAGYSVRIGHENTEQALQGASIVTGEYDSPVVVSYSKQHLPDNEGALGKHTAKLGVVGPVRMDYRGNIAAVNAVARYLGHVLGTRAS</sequence>
<dbReference type="InterPro" id="IPR002571">
    <property type="entry name" value="HrcA"/>
</dbReference>
<dbReference type="NCBIfam" id="TIGR00331">
    <property type="entry name" value="hrcA"/>
    <property type="match status" value="1"/>
</dbReference>
<evidence type="ECO:0000256" key="5">
    <source>
        <dbReference type="ARBA" id="ARBA00055319"/>
    </source>
</evidence>
<dbReference type="Pfam" id="PF01628">
    <property type="entry name" value="HrcA"/>
    <property type="match status" value="1"/>
</dbReference>
<dbReference type="GO" id="GO:0003677">
    <property type="term" value="F:DNA binding"/>
    <property type="evidence" value="ECO:0007669"/>
    <property type="project" value="InterPro"/>
</dbReference>
<feature type="domain" description="HTH deoR-type" evidence="8">
    <location>
        <begin position="34"/>
        <end position="59"/>
    </location>
</feature>
<evidence type="ECO:0000256" key="6">
    <source>
        <dbReference type="HAMAP-Rule" id="MF_00081"/>
    </source>
</evidence>
<evidence type="ECO:0000256" key="1">
    <source>
        <dbReference type="ARBA" id="ARBA00022491"/>
    </source>
</evidence>
<dbReference type="STRING" id="762948.HMPREF0733_11966"/>
<dbReference type="FunFam" id="1.10.10.10:FF:000049">
    <property type="entry name" value="Heat-inducible transcription repressor HrcA"/>
    <property type="match status" value="1"/>
</dbReference>
<dbReference type="Gene3D" id="3.30.450.40">
    <property type="match status" value="1"/>
</dbReference>
<dbReference type="EMBL" id="LR134521">
    <property type="protein sequence ID" value="VEJ29447.1"/>
    <property type="molecule type" value="Genomic_DNA"/>
</dbReference>
<reference evidence="9 10" key="1">
    <citation type="submission" date="2018-12" db="EMBL/GenBank/DDBJ databases">
        <authorList>
            <consortium name="Pathogen Informatics"/>
        </authorList>
    </citation>
    <scope>NUCLEOTIDE SEQUENCE [LARGE SCALE GENOMIC DNA]</scope>
    <source>
        <strain evidence="9 10">NCTC10918</strain>
    </source>
</reference>
<dbReference type="SUPFAM" id="SSF55781">
    <property type="entry name" value="GAF domain-like"/>
    <property type="match status" value="1"/>
</dbReference>
<evidence type="ECO:0000313" key="10">
    <source>
        <dbReference type="Proteomes" id="UP000270988"/>
    </source>
</evidence>
<dbReference type="Proteomes" id="UP000270988">
    <property type="component" value="Chromosome"/>
</dbReference>
<evidence type="ECO:0000259" key="8">
    <source>
        <dbReference type="Pfam" id="PF08220"/>
    </source>
</evidence>
<dbReference type="InterPro" id="IPR021153">
    <property type="entry name" value="HrcA_C"/>
</dbReference>
<evidence type="ECO:0000256" key="4">
    <source>
        <dbReference type="ARBA" id="ARBA00023163"/>
    </source>
</evidence>
<evidence type="ECO:0000259" key="7">
    <source>
        <dbReference type="Pfam" id="PF01628"/>
    </source>
</evidence>
<dbReference type="InterPro" id="IPR036390">
    <property type="entry name" value="WH_DNA-bd_sf"/>
</dbReference>
<dbReference type="PANTHER" id="PTHR34824:SF1">
    <property type="entry name" value="HEAT-INDUCIBLE TRANSCRIPTION REPRESSOR HRCA"/>
    <property type="match status" value="1"/>
</dbReference>
<proteinExistence type="inferred from homology"/>
<dbReference type="AlphaFoldDB" id="A0A448UU37"/>
<dbReference type="GO" id="GO:0003700">
    <property type="term" value="F:DNA-binding transcription factor activity"/>
    <property type="evidence" value="ECO:0007669"/>
    <property type="project" value="InterPro"/>
</dbReference>
<keyword evidence="2 6" id="KW-0805">Transcription regulation</keyword>
<name>A0A448UU37_9MICC</name>
<comment type="function">
    <text evidence="5 6">Negative regulator of class I heat shock genes (grpE-dnaK-dnaJ and groELS operons). Prevents heat-shock induction of these operons.</text>
</comment>
<dbReference type="InterPro" id="IPR029016">
    <property type="entry name" value="GAF-like_dom_sf"/>
</dbReference>
<keyword evidence="4 6" id="KW-0804">Transcription</keyword>
<dbReference type="HAMAP" id="MF_00081">
    <property type="entry name" value="HrcA"/>
    <property type="match status" value="1"/>
</dbReference>
<evidence type="ECO:0000313" key="9">
    <source>
        <dbReference type="EMBL" id="VEJ29447.1"/>
    </source>
</evidence>
<dbReference type="SUPFAM" id="SSF46785">
    <property type="entry name" value="Winged helix' DNA-binding domain"/>
    <property type="match status" value="1"/>
</dbReference>